<proteinExistence type="predicted"/>
<comment type="caution">
    <text evidence="1">The sequence shown here is derived from an EMBL/GenBank/DDBJ whole genome shotgun (WGS) entry which is preliminary data.</text>
</comment>
<gene>
    <name evidence="1" type="ORF">DFH07DRAFT_969136</name>
</gene>
<organism evidence="1 2">
    <name type="scientific">Mycena maculata</name>
    <dbReference type="NCBI Taxonomy" id="230809"/>
    <lineage>
        <taxon>Eukaryota</taxon>
        <taxon>Fungi</taxon>
        <taxon>Dikarya</taxon>
        <taxon>Basidiomycota</taxon>
        <taxon>Agaricomycotina</taxon>
        <taxon>Agaricomycetes</taxon>
        <taxon>Agaricomycetidae</taxon>
        <taxon>Agaricales</taxon>
        <taxon>Marasmiineae</taxon>
        <taxon>Mycenaceae</taxon>
        <taxon>Mycena</taxon>
    </lineage>
</organism>
<accession>A0AAD7HXG4</accession>
<dbReference type="AlphaFoldDB" id="A0AAD7HXG4"/>
<keyword evidence="2" id="KW-1185">Reference proteome</keyword>
<dbReference type="Proteomes" id="UP001215280">
    <property type="component" value="Unassembled WGS sequence"/>
</dbReference>
<sequence>MTALTGVASFSTTAALFDDAWPTQPADGHHYDARGTSGITPVDTGLDDDNNYDLELLPQEKHIRLALAASQADLMFRRKAVLDYGALRSR</sequence>
<reference evidence="1" key="1">
    <citation type="submission" date="2023-03" db="EMBL/GenBank/DDBJ databases">
        <title>Massive genome expansion in bonnet fungi (Mycena s.s.) driven by repeated elements and novel gene families across ecological guilds.</title>
        <authorList>
            <consortium name="Lawrence Berkeley National Laboratory"/>
            <person name="Harder C.B."/>
            <person name="Miyauchi S."/>
            <person name="Viragh M."/>
            <person name="Kuo A."/>
            <person name="Thoen E."/>
            <person name="Andreopoulos B."/>
            <person name="Lu D."/>
            <person name="Skrede I."/>
            <person name="Drula E."/>
            <person name="Henrissat B."/>
            <person name="Morin E."/>
            <person name="Kohler A."/>
            <person name="Barry K."/>
            <person name="LaButti K."/>
            <person name="Morin E."/>
            <person name="Salamov A."/>
            <person name="Lipzen A."/>
            <person name="Mereny Z."/>
            <person name="Hegedus B."/>
            <person name="Baldrian P."/>
            <person name="Stursova M."/>
            <person name="Weitz H."/>
            <person name="Taylor A."/>
            <person name="Grigoriev I.V."/>
            <person name="Nagy L.G."/>
            <person name="Martin F."/>
            <person name="Kauserud H."/>
        </authorList>
    </citation>
    <scope>NUCLEOTIDE SEQUENCE</scope>
    <source>
        <strain evidence="1">CBHHK188m</strain>
    </source>
</reference>
<evidence type="ECO:0000313" key="2">
    <source>
        <dbReference type="Proteomes" id="UP001215280"/>
    </source>
</evidence>
<evidence type="ECO:0000313" key="1">
    <source>
        <dbReference type="EMBL" id="KAJ7730469.1"/>
    </source>
</evidence>
<dbReference type="EMBL" id="JARJLG010000190">
    <property type="protein sequence ID" value="KAJ7730469.1"/>
    <property type="molecule type" value="Genomic_DNA"/>
</dbReference>
<name>A0AAD7HXG4_9AGAR</name>
<protein>
    <submittedName>
        <fullName evidence="1">Uncharacterized protein</fullName>
    </submittedName>
</protein>